<evidence type="ECO:0000259" key="2">
    <source>
        <dbReference type="Pfam" id="PF00144"/>
    </source>
</evidence>
<evidence type="ECO:0000256" key="1">
    <source>
        <dbReference type="SAM" id="SignalP"/>
    </source>
</evidence>
<dbReference type="SUPFAM" id="SSF56601">
    <property type="entry name" value="beta-lactamase/transpeptidase-like"/>
    <property type="match status" value="1"/>
</dbReference>
<organism evidence="3 4">
    <name type="scientific">Brotocaccenecus cirricatena</name>
    <dbReference type="NCBI Taxonomy" id="3064195"/>
    <lineage>
        <taxon>Bacteria</taxon>
        <taxon>Bacillati</taxon>
        <taxon>Bacillota</taxon>
        <taxon>Clostridia</taxon>
        <taxon>Eubacteriales</taxon>
        <taxon>Oscillospiraceae</taxon>
        <taxon>Brotocaccenecus</taxon>
    </lineage>
</organism>
<keyword evidence="3" id="KW-0378">Hydrolase</keyword>
<feature type="signal peptide" evidence="1">
    <location>
        <begin position="1"/>
        <end position="25"/>
    </location>
</feature>
<dbReference type="Proteomes" id="UP001199319">
    <property type="component" value="Unassembled WGS sequence"/>
</dbReference>
<dbReference type="Pfam" id="PF00144">
    <property type="entry name" value="Beta-lactamase"/>
    <property type="match status" value="1"/>
</dbReference>
<name>A0AAE3DCU4_9FIRM</name>
<dbReference type="Gene3D" id="3.40.710.10">
    <property type="entry name" value="DD-peptidase/beta-lactamase superfamily"/>
    <property type="match status" value="1"/>
</dbReference>
<accession>A0AAE3DCU4</accession>
<dbReference type="InterPro" id="IPR012338">
    <property type="entry name" value="Beta-lactam/transpept-like"/>
</dbReference>
<reference evidence="3" key="1">
    <citation type="submission" date="2021-10" db="EMBL/GenBank/DDBJ databases">
        <title>Anaerobic single-cell dispensing facilitates the cultivation of human gut bacteria.</title>
        <authorList>
            <person name="Afrizal A."/>
        </authorList>
    </citation>
    <scope>NUCLEOTIDE SEQUENCE</scope>
    <source>
        <strain evidence="3">CLA-AA-H272</strain>
    </source>
</reference>
<dbReference type="EMBL" id="JAJEPW010000002">
    <property type="protein sequence ID" value="MCC2128122.1"/>
    <property type="molecule type" value="Genomic_DNA"/>
</dbReference>
<keyword evidence="1" id="KW-0732">Signal</keyword>
<feature type="chain" id="PRO_5042063097" evidence="1">
    <location>
        <begin position="26"/>
        <end position="183"/>
    </location>
</feature>
<dbReference type="InterPro" id="IPR050491">
    <property type="entry name" value="AmpC-like"/>
</dbReference>
<evidence type="ECO:0000313" key="3">
    <source>
        <dbReference type="EMBL" id="MCC2128122.1"/>
    </source>
</evidence>
<dbReference type="InterPro" id="IPR001466">
    <property type="entry name" value="Beta-lactam-related"/>
</dbReference>
<gene>
    <name evidence="3" type="ORF">LKD37_01075</name>
</gene>
<dbReference type="RefSeq" id="WP_302927555.1">
    <property type="nucleotide sequence ID" value="NZ_JAJEPW010000002.1"/>
</dbReference>
<feature type="domain" description="Beta-lactamase-related" evidence="2">
    <location>
        <begin position="46"/>
        <end position="147"/>
    </location>
</feature>
<keyword evidence="4" id="KW-1185">Reference proteome</keyword>
<dbReference type="AlphaFoldDB" id="A0AAE3DCU4"/>
<protein>
    <submittedName>
        <fullName evidence="3">Serine hydrolase</fullName>
    </submittedName>
</protein>
<dbReference type="PANTHER" id="PTHR46825:SF9">
    <property type="entry name" value="BETA-LACTAMASE-RELATED DOMAIN-CONTAINING PROTEIN"/>
    <property type="match status" value="1"/>
</dbReference>
<proteinExistence type="predicted"/>
<dbReference type="GO" id="GO:0016787">
    <property type="term" value="F:hydrolase activity"/>
    <property type="evidence" value="ECO:0007669"/>
    <property type="project" value="UniProtKB-KW"/>
</dbReference>
<comment type="caution">
    <text evidence="3">The sequence shown here is derived from an EMBL/GenBank/DDBJ whole genome shotgun (WGS) entry which is preliminary data.</text>
</comment>
<evidence type="ECO:0000313" key="4">
    <source>
        <dbReference type="Proteomes" id="UP001199319"/>
    </source>
</evidence>
<sequence>MRYKTLQCFLAALIMIAFLAPSAYASGAPDTYEASANAVSEKYIGKTVPGACVVISEHDNSVFAKGYGLADLENNTAIDPETTVFEWGSISKTFVWVSVMQLVEDRKVDLETDIRTYLPDSFLKNLRFAEPVTFLHLMNHTAGFEEELLDLRYYSASKEIPFKEVLCSRCRNCSGHLRVFHGN</sequence>
<dbReference type="PANTHER" id="PTHR46825">
    <property type="entry name" value="D-ALANYL-D-ALANINE-CARBOXYPEPTIDASE/ENDOPEPTIDASE AMPH"/>
    <property type="match status" value="1"/>
</dbReference>